<dbReference type="InterPro" id="IPR016024">
    <property type="entry name" value="ARM-type_fold"/>
</dbReference>
<comment type="caution">
    <text evidence="1">The sequence shown here is derived from an EMBL/GenBank/DDBJ whole genome shotgun (WGS) entry which is preliminary data.</text>
</comment>
<accession>A0A2G9GYD9</accession>
<dbReference type="OrthoDB" id="10264446at2759"/>
<dbReference type="Proteomes" id="UP000231279">
    <property type="component" value="Unassembled WGS sequence"/>
</dbReference>
<keyword evidence="2" id="KW-1185">Reference proteome</keyword>
<dbReference type="GO" id="GO:0019888">
    <property type="term" value="F:protein phosphatase regulator activity"/>
    <property type="evidence" value="ECO:0007669"/>
    <property type="project" value="InterPro"/>
</dbReference>
<dbReference type="PANTHER" id="PTHR10257">
    <property type="entry name" value="SERINE/THREONINE PROTEIN PHOSPHATASE 2A PP2A REGULATORY SUBUNIT B"/>
    <property type="match status" value="1"/>
</dbReference>
<dbReference type="STRING" id="429701.A0A2G9GYD9"/>
<reference evidence="2" key="1">
    <citation type="journal article" date="2018" name="Gigascience">
        <title>Genome assembly of the Pink Ipe (Handroanthus impetiginosus, Bignoniaceae), a highly valued, ecologically keystone Neotropical timber forest tree.</title>
        <authorList>
            <person name="Silva-Junior O.B."/>
            <person name="Grattapaglia D."/>
            <person name="Novaes E."/>
            <person name="Collevatti R.G."/>
        </authorList>
    </citation>
    <scope>NUCLEOTIDE SEQUENCE [LARGE SCALE GENOMIC DNA]</scope>
    <source>
        <strain evidence="2">cv. UFG-1</strain>
    </source>
</reference>
<evidence type="ECO:0000313" key="1">
    <source>
        <dbReference type="EMBL" id="PIN10301.1"/>
    </source>
</evidence>
<dbReference type="SUPFAM" id="SSF48371">
    <property type="entry name" value="ARM repeat"/>
    <property type="match status" value="1"/>
</dbReference>
<protein>
    <submittedName>
        <fullName evidence="1">Serine/threonine protein phosphatase 2A, regulatory subunit</fullName>
    </submittedName>
</protein>
<sequence>MSKKIVKGGYCKVAKSDADYAVSTSDVLLNHASCPVSSQQEHVNSLVVVTTPPGNLRKFREVANLEQQSLFQRKVQICCVQFDFSDTRKMLREKGIKTQTLIELVDFIQSGSAKLNIFRCLPPSSHGNTVSGAMVPGDDETFVESSWPHLQHVYELLLQYVASADTDTIVAKHYIDHSFILKLINLFDSADPREREYLKTILHEIYVKFTVHRPFIRKAINNVFYRFIYETERHRGIGELLEALGSIIYGFTSPTKEEDKLPLVQALIPLHKPKPIALYHQQLSYSITRFVEKDYELEDIVIRVRNSQKEILFLDEIEDVLEVTCATKFQCCMVPLFRQIARCLNSSHSQALEKNIQSHWNRFIHGLSIDVRNMFLEVDAELFEECQRQYAEKERKTKELGRTTKFNMEEIERCTDGSVNSFFFIFTLPAYER</sequence>
<dbReference type="Pfam" id="PF01603">
    <property type="entry name" value="B56"/>
    <property type="match status" value="1"/>
</dbReference>
<dbReference type="PANTHER" id="PTHR10257:SF3">
    <property type="entry name" value="SERINE_THREONINE-PROTEIN PHOSPHATASE 2A 56 KDA REGULATORY SUBUNIT GAMMA ISOFORM"/>
    <property type="match status" value="1"/>
</dbReference>
<dbReference type="InterPro" id="IPR011989">
    <property type="entry name" value="ARM-like"/>
</dbReference>
<dbReference type="GO" id="GO:0007165">
    <property type="term" value="P:signal transduction"/>
    <property type="evidence" value="ECO:0007669"/>
    <property type="project" value="InterPro"/>
</dbReference>
<gene>
    <name evidence="1" type="ORF">CDL12_17113</name>
</gene>
<proteinExistence type="predicted"/>
<dbReference type="AlphaFoldDB" id="A0A2G9GYD9"/>
<name>A0A2G9GYD9_9LAMI</name>
<dbReference type="GO" id="GO:0000159">
    <property type="term" value="C:protein phosphatase type 2A complex"/>
    <property type="evidence" value="ECO:0007669"/>
    <property type="project" value="InterPro"/>
</dbReference>
<dbReference type="InterPro" id="IPR002554">
    <property type="entry name" value="PP2A_B56"/>
</dbReference>
<organism evidence="1 2">
    <name type="scientific">Handroanthus impetiginosus</name>
    <dbReference type="NCBI Taxonomy" id="429701"/>
    <lineage>
        <taxon>Eukaryota</taxon>
        <taxon>Viridiplantae</taxon>
        <taxon>Streptophyta</taxon>
        <taxon>Embryophyta</taxon>
        <taxon>Tracheophyta</taxon>
        <taxon>Spermatophyta</taxon>
        <taxon>Magnoliopsida</taxon>
        <taxon>eudicotyledons</taxon>
        <taxon>Gunneridae</taxon>
        <taxon>Pentapetalae</taxon>
        <taxon>asterids</taxon>
        <taxon>lamiids</taxon>
        <taxon>Lamiales</taxon>
        <taxon>Bignoniaceae</taxon>
        <taxon>Crescentiina</taxon>
        <taxon>Tabebuia alliance</taxon>
        <taxon>Handroanthus</taxon>
    </lineage>
</organism>
<evidence type="ECO:0000313" key="2">
    <source>
        <dbReference type="Proteomes" id="UP000231279"/>
    </source>
</evidence>
<dbReference type="Gene3D" id="1.25.10.10">
    <property type="entry name" value="Leucine-rich Repeat Variant"/>
    <property type="match status" value="2"/>
</dbReference>
<dbReference type="EMBL" id="NKXS01003262">
    <property type="protein sequence ID" value="PIN10301.1"/>
    <property type="molecule type" value="Genomic_DNA"/>
</dbReference>